<comment type="subcellular location">
    <subcellularLocation>
        <location evidence="1">Membrane</location>
        <topology evidence="1">Multi-pass membrane protein</topology>
    </subcellularLocation>
</comment>
<keyword evidence="6" id="KW-0630">Potassium</keyword>
<gene>
    <name evidence="14" type="ORF">ABIC99_001765</name>
</gene>
<proteinExistence type="predicted"/>
<feature type="transmembrane region" description="Helical" evidence="12">
    <location>
        <begin position="176"/>
        <end position="201"/>
    </location>
</feature>
<evidence type="ECO:0000256" key="3">
    <source>
        <dbReference type="ARBA" id="ARBA00022538"/>
    </source>
</evidence>
<evidence type="ECO:0000256" key="9">
    <source>
        <dbReference type="ARBA" id="ARBA00023136"/>
    </source>
</evidence>
<keyword evidence="4 12" id="KW-0812">Transmembrane</keyword>
<keyword evidence="2" id="KW-0813">Transport</keyword>
<dbReference type="GO" id="GO:0034220">
    <property type="term" value="P:monoatomic ion transmembrane transport"/>
    <property type="evidence" value="ECO:0007669"/>
    <property type="project" value="UniProtKB-KW"/>
</dbReference>
<dbReference type="EMBL" id="JBEPLS010000005">
    <property type="protein sequence ID" value="MET3603952.1"/>
    <property type="molecule type" value="Genomic_DNA"/>
</dbReference>
<evidence type="ECO:0000256" key="6">
    <source>
        <dbReference type="ARBA" id="ARBA00022958"/>
    </source>
</evidence>
<evidence type="ECO:0000256" key="2">
    <source>
        <dbReference type="ARBA" id="ARBA00022448"/>
    </source>
</evidence>
<evidence type="ECO:0000313" key="15">
    <source>
        <dbReference type="Proteomes" id="UP001549111"/>
    </source>
</evidence>
<keyword evidence="7 12" id="KW-1133">Transmembrane helix</keyword>
<evidence type="ECO:0000259" key="13">
    <source>
        <dbReference type="Pfam" id="PF07885"/>
    </source>
</evidence>
<evidence type="ECO:0000256" key="5">
    <source>
        <dbReference type="ARBA" id="ARBA00022826"/>
    </source>
</evidence>
<evidence type="ECO:0000313" key="14">
    <source>
        <dbReference type="EMBL" id="MET3603952.1"/>
    </source>
</evidence>
<dbReference type="InterPro" id="IPR047871">
    <property type="entry name" value="K_chnl_Slo-like"/>
</dbReference>
<feature type="domain" description="Potassium channel" evidence="13">
    <location>
        <begin position="131"/>
        <end position="199"/>
    </location>
</feature>
<dbReference type="InterPro" id="IPR013099">
    <property type="entry name" value="K_chnl_dom"/>
</dbReference>
<evidence type="ECO:0000256" key="10">
    <source>
        <dbReference type="ARBA" id="ARBA00023303"/>
    </source>
</evidence>
<dbReference type="PANTHER" id="PTHR10027:SF10">
    <property type="entry name" value="SLOWPOKE 2, ISOFORM D"/>
    <property type="match status" value="1"/>
</dbReference>
<evidence type="ECO:0000256" key="12">
    <source>
        <dbReference type="SAM" id="Phobius"/>
    </source>
</evidence>
<keyword evidence="5" id="KW-0631">Potassium channel</keyword>
<dbReference type="Gene3D" id="1.10.287.70">
    <property type="match status" value="1"/>
</dbReference>
<evidence type="ECO:0000256" key="4">
    <source>
        <dbReference type="ARBA" id="ARBA00022692"/>
    </source>
</evidence>
<comment type="caution">
    <text evidence="14">The sequence shown here is derived from an EMBL/GenBank/DDBJ whole genome shotgun (WGS) entry which is preliminary data.</text>
</comment>
<name>A0ABV2IP31_9BURK</name>
<dbReference type="Pfam" id="PF07885">
    <property type="entry name" value="Ion_trans_2"/>
    <property type="match status" value="1"/>
</dbReference>
<keyword evidence="10 14" id="KW-0407">Ion channel</keyword>
<evidence type="ECO:0000256" key="8">
    <source>
        <dbReference type="ARBA" id="ARBA00023065"/>
    </source>
</evidence>
<feature type="transmembrane region" description="Helical" evidence="12">
    <location>
        <begin position="93"/>
        <end position="111"/>
    </location>
</feature>
<keyword evidence="8" id="KW-0406">Ion transport</keyword>
<dbReference type="PANTHER" id="PTHR10027">
    <property type="entry name" value="CALCIUM-ACTIVATED POTASSIUM CHANNEL ALPHA CHAIN"/>
    <property type="match status" value="1"/>
</dbReference>
<keyword evidence="15" id="KW-1185">Reference proteome</keyword>
<sequence length="261" mass="28019">MPSRLPRHWLLLCSLVATIPAFYLELLSPGGSSPVATAAYLIAALTVVLSGRRQHQHVHARQPRLRRVLTRLLIGGLVAAALLPPSSTSAPALVLRSLTAVLTLMHMVWCLRHLLARDSLPALLGTALGVLLLCGAGFWWLEPLTPTLADGLWLAFTTAATVGYGDVVPSTPASKIFSVFVVLLGFGILSLVTASIAAMWVETTERQVERDILQDLHAEIGQLRTELRATHAELQALQRRLPPTPAPAPTIAPDDQPSGNS</sequence>
<organism evidence="14 15">
    <name type="scientific">Sphaerotilus sulfidivorans</name>
    <dbReference type="NCBI Taxonomy" id="639200"/>
    <lineage>
        <taxon>Bacteria</taxon>
        <taxon>Pseudomonadati</taxon>
        <taxon>Pseudomonadota</taxon>
        <taxon>Betaproteobacteria</taxon>
        <taxon>Burkholderiales</taxon>
        <taxon>Sphaerotilaceae</taxon>
        <taxon>Sphaerotilus</taxon>
    </lineage>
</organism>
<dbReference type="Proteomes" id="UP001549111">
    <property type="component" value="Unassembled WGS sequence"/>
</dbReference>
<feature type="transmembrane region" description="Helical" evidence="12">
    <location>
        <begin position="69"/>
        <end position="87"/>
    </location>
</feature>
<dbReference type="RefSeq" id="WP_244954389.1">
    <property type="nucleotide sequence ID" value="NZ_CP035708.1"/>
</dbReference>
<keyword evidence="3" id="KW-0633">Potassium transport</keyword>
<feature type="transmembrane region" description="Helical" evidence="12">
    <location>
        <begin position="31"/>
        <end position="49"/>
    </location>
</feature>
<evidence type="ECO:0000256" key="11">
    <source>
        <dbReference type="SAM" id="MobiDB-lite"/>
    </source>
</evidence>
<feature type="compositionally biased region" description="Low complexity" evidence="11">
    <location>
        <begin position="251"/>
        <end position="261"/>
    </location>
</feature>
<reference evidence="14 15" key="1">
    <citation type="submission" date="2024-06" db="EMBL/GenBank/DDBJ databases">
        <title>Genomic Encyclopedia of Type Strains, Phase IV (KMG-IV): sequencing the most valuable type-strain genomes for metagenomic binning, comparative biology and taxonomic classification.</title>
        <authorList>
            <person name="Goeker M."/>
        </authorList>
    </citation>
    <scope>NUCLEOTIDE SEQUENCE [LARGE SCALE GENOMIC DNA]</scope>
    <source>
        <strain evidence="14 15">D-501</strain>
    </source>
</reference>
<evidence type="ECO:0000256" key="1">
    <source>
        <dbReference type="ARBA" id="ARBA00004141"/>
    </source>
</evidence>
<feature type="region of interest" description="Disordered" evidence="11">
    <location>
        <begin position="239"/>
        <end position="261"/>
    </location>
</feature>
<keyword evidence="9 12" id="KW-0472">Membrane</keyword>
<dbReference type="SUPFAM" id="SSF81324">
    <property type="entry name" value="Voltage-gated potassium channels"/>
    <property type="match status" value="1"/>
</dbReference>
<feature type="transmembrane region" description="Helical" evidence="12">
    <location>
        <begin position="123"/>
        <end position="141"/>
    </location>
</feature>
<protein>
    <submittedName>
        <fullName evidence="14">Voltage-gated potassium channel</fullName>
    </submittedName>
</protein>
<accession>A0ABV2IP31</accession>
<evidence type="ECO:0000256" key="7">
    <source>
        <dbReference type="ARBA" id="ARBA00022989"/>
    </source>
</evidence>